<keyword evidence="9 10" id="KW-0413">Isomerase</keyword>
<feature type="domain" description="Nudix hydrolase" evidence="12">
    <location>
        <begin position="39"/>
        <end position="173"/>
    </location>
</feature>
<dbReference type="EC" id="5.3.3.2" evidence="3 10"/>
<reference evidence="13" key="1">
    <citation type="journal article" date="2002" name="Nature">
        <title>Unsuspected diversity among marine aerobic anoxygenic phototrophs.</title>
        <authorList>
            <person name="Beja O."/>
            <person name="Suzuki M.T."/>
            <person name="Heidelberg J.F."/>
            <person name="Nelson W.C."/>
            <person name="Preston C.M."/>
            <person name="Hamada T."/>
            <person name="Eisen J.A."/>
            <person name="Fraser C.M."/>
            <person name="DeLong E.F."/>
        </authorList>
    </citation>
    <scope>NUCLEOTIDE SEQUENCE</scope>
</reference>
<feature type="binding site" evidence="10">
    <location>
        <position position="78"/>
    </location>
    <ligand>
        <name>Mn(2+)</name>
        <dbReference type="ChEBI" id="CHEBI:29035"/>
    </ligand>
</feature>
<evidence type="ECO:0000256" key="3">
    <source>
        <dbReference type="ARBA" id="ARBA00012057"/>
    </source>
</evidence>
<dbReference type="PANTHER" id="PTHR10885">
    <property type="entry name" value="ISOPENTENYL-DIPHOSPHATE DELTA-ISOMERASE"/>
    <property type="match status" value="1"/>
</dbReference>
<dbReference type="AlphaFoldDB" id="Q8KZ66"/>
<evidence type="ECO:0000256" key="8">
    <source>
        <dbReference type="ARBA" id="ARBA00023229"/>
    </source>
</evidence>
<evidence type="ECO:0000256" key="6">
    <source>
        <dbReference type="ARBA" id="ARBA00022842"/>
    </source>
</evidence>
<evidence type="ECO:0000259" key="12">
    <source>
        <dbReference type="PROSITE" id="PS51462"/>
    </source>
</evidence>
<feature type="binding site" evidence="10">
    <location>
        <position position="96"/>
    </location>
    <ligand>
        <name>Mg(2+)</name>
        <dbReference type="ChEBI" id="CHEBI:18420"/>
    </ligand>
</feature>
<dbReference type="GO" id="GO:0005737">
    <property type="term" value="C:cytoplasm"/>
    <property type="evidence" value="ECO:0007669"/>
    <property type="project" value="UniProtKB-SubCell"/>
</dbReference>
<comment type="similarity">
    <text evidence="2 10">Belongs to the IPP isomerase type 1 family.</text>
</comment>
<comment type="cofactor">
    <cofactor evidence="10">
        <name>Mg(2+)</name>
        <dbReference type="ChEBI" id="CHEBI:18420"/>
    </cofactor>
    <text evidence="10">Binds 1 Mg(2+) ion per subunit. The magnesium ion binds only when substrate is bound.</text>
</comment>
<keyword evidence="6 10" id="KW-0460">Magnesium</keyword>
<comment type="subcellular location">
    <subcellularLocation>
        <location evidence="10">Cytoplasm</location>
    </subcellularLocation>
</comment>
<dbReference type="InterPro" id="IPR011876">
    <property type="entry name" value="IsopentenylPP_isomerase_typ1"/>
</dbReference>
<dbReference type="Gene3D" id="3.90.79.10">
    <property type="entry name" value="Nucleoside Triphosphate Pyrophosphohydrolase"/>
    <property type="match status" value="1"/>
</dbReference>
<evidence type="ECO:0000256" key="4">
    <source>
        <dbReference type="ARBA" id="ARBA00022490"/>
    </source>
</evidence>
<dbReference type="PROSITE" id="PS51462">
    <property type="entry name" value="NUDIX"/>
    <property type="match status" value="1"/>
</dbReference>
<sequence length="192" mass="22225">MTSVSNIVSFDNEPLMLVDSNDVVIGYEEKASAHQGEGQLHRAFSIFLLNDHGEVLLQQRSSLKPLWPMYWSNTCCSHPRKGETLAQSTTRRLREELNLEAPLKYLYKFQYHARYEAFGSEHELCSVFVGHVQGRPEPFFNNTEIANTVWLPIAEVNEWLSNDQISTTPWFALEWERLQEDFAAEFKSTPRV</sequence>
<evidence type="ECO:0000256" key="2">
    <source>
        <dbReference type="ARBA" id="ARBA00007579"/>
    </source>
</evidence>
<dbReference type="UniPathway" id="UPA00059">
    <property type="reaction ID" value="UER00104"/>
</dbReference>
<feature type="binding site" evidence="10">
    <location>
        <position position="121"/>
    </location>
    <ligand>
        <name>Mn(2+)</name>
        <dbReference type="ChEBI" id="CHEBI:29035"/>
    </ligand>
</feature>
<name>Q8KZ66_9PROT</name>
<dbReference type="GO" id="GO:0046872">
    <property type="term" value="F:metal ion binding"/>
    <property type="evidence" value="ECO:0007669"/>
    <property type="project" value="UniProtKB-KW"/>
</dbReference>
<dbReference type="InterPro" id="IPR056375">
    <property type="entry name" value="Idi_bact"/>
</dbReference>
<dbReference type="Pfam" id="PF00293">
    <property type="entry name" value="NUDIX"/>
    <property type="match status" value="1"/>
</dbReference>
<dbReference type="PIRSF" id="PIRSF018427">
    <property type="entry name" value="Isopntndiph_ism"/>
    <property type="match status" value="1"/>
</dbReference>
<proteinExistence type="inferred from homology"/>
<dbReference type="InterPro" id="IPR000086">
    <property type="entry name" value="NUDIX_hydrolase_dom"/>
</dbReference>
<dbReference type="PANTHER" id="PTHR10885:SF0">
    <property type="entry name" value="ISOPENTENYL-DIPHOSPHATE DELTA-ISOMERASE"/>
    <property type="match status" value="1"/>
</dbReference>
<evidence type="ECO:0000256" key="10">
    <source>
        <dbReference type="HAMAP-Rule" id="MF_00202"/>
    </source>
</evidence>
<feature type="binding site" evidence="10">
    <location>
        <position position="34"/>
    </location>
    <ligand>
        <name>Mn(2+)</name>
        <dbReference type="ChEBI" id="CHEBI:29035"/>
    </ligand>
</feature>
<evidence type="ECO:0000256" key="5">
    <source>
        <dbReference type="ARBA" id="ARBA00022723"/>
    </source>
</evidence>
<comment type="pathway">
    <text evidence="1 10">Isoprenoid biosynthesis; dimethylallyl diphosphate biosynthesis; dimethylallyl diphosphate from isopentenyl diphosphate: step 1/1.</text>
</comment>
<keyword evidence="5 10" id="KW-0479">Metal-binding</keyword>
<dbReference type="GO" id="GO:0009240">
    <property type="term" value="P:isopentenyl diphosphate biosynthetic process"/>
    <property type="evidence" value="ECO:0007669"/>
    <property type="project" value="TreeGrafter"/>
</dbReference>
<dbReference type="GO" id="GO:0004452">
    <property type="term" value="F:isopentenyl-diphosphate delta-isomerase activity"/>
    <property type="evidence" value="ECO:0007669"/>
    <property type="project" value="UniProtKB-UniRule"/>
</dbReference>
<accession>Q8KZ66</accession>
<protein>
    <recommendedName>
        <fullName evidence="3 10">Isopentenyl-diphosphate Delta-isomerase</fullName>
        <shortName evidence="10">IPP isomerase</shortName>
        <ecNumber evidence="3 10">5.3.3.2</ecNumber>
    </recommendedName>
    <alternativeName>
        <fullName evidence="10">IPP:DMAPP isomerase</fullName>
    </alternativeName>
    <alternativeName>
        <fullName evidence="10">Isopentenyl pyrophosphate isomerase</fullName>
    </alternativeName>
</protein>
<dbReference type="CDD" id="cd02885">
    <property type="entry name" value="NUDIX_IPP_Isomerase"/>
    <property type="match status" value="1"/>
</dbReference>
<keyword evidence="4 10" id="KW-0963">Cytoplasm</keyword>
<feature type="active site" evidence="10 11">
    <location>
        <position position="76"/>
    </location>
</feature>
<dbReference type="SUPFAM" id="SSF55811">
    <property type="entry name" value="Nudix"/>
    <property type="match status" value="1"/>
</dbReference>
<evidence type="ECO:0000256" key="11">
    <source>
        <dbReference type="PIRSR" id="PIRSR018427-1"/>
    </source>
</evidence>
<dbReference type="NCBIfam" id="NF002995">
    <property type="entry name" value="PRK03759.1"/>
    <property type="match status" value="1"/>
</dbReference>
<dbReference type="HAMAP" id="MF_00202">
    <property type="entry name" value="Idi"/>
    <property type="match status" value="1"/>
</dbReference>
<evidence type="ECO:0000313" key="13">
    <source>
        <dbReference type="EMBL" id="AAM48607.1"/>
    </source>
</evidence>
<gene>
    <name evidence="10" type="primary">idi</name>
    <name evidence="13" type="ORF">MBMO_EBAC000-29C02.13</name>
</gene>
<comment type="catalytic activity">
    <reaction evidence="10">
        <text>isopentenyl diphosphate = dimethylallyl diphosphate</text>
        <dbReference type="Rhea" id="RHEA:23284"/>
        <dbReference type="ChEBI" id="CHEBI:57623"/>
        <dbReference type="ChEBI" id="CHEBI:128769"/>
        <dbReference type="EC" id="5.3.3.2"/>
    </reaction>
</comment>
<evidence type="ECO:0000256" key="9">
    <source>
        <dbReference type="ARBA" id="ARBA00023235"/>
    </source>
</evidence>
<organism evidence="13">
    <name type="scientific">uncultured marine proteobacterium</name>
    <dbReference type="NCBI Taxonomy" id="482892"/>
    <lineage>
        <taxon>Bacteria</taxon>
        <taxon>Pseudomonadati</taxon>
        <taxon>Pseudomonadota</taxon>
        <taxon>environmental samples</taxon>
    </lineage>
</organism>
<keyword evidence="7 10" id="KW-0464">Manganese</keyword>
<dbReference type="EMBL" id="AE008920">
    <property type="protein sequence ID" value="AAM48607.1"/>
    <property type="molecule type" value="Genomic_DNA"/>
</dbReference>
<dbReference type="InterPro" id="IPR015797">
    <property type="entry name" value="NUDIX_hydrolase-like_dom_sf"/>
</dbReference>
<evidence type="ECO:0000256" key="1">
    <source>
        <dbReference type="ARBA" id="ARBA00004826"/>
    </source>
</evidence>
<evidence type="ECO:0000256" key="7">
    <source>
        <dbReference type="ARBA" id="ARBA00023211"/>
    </source>
</evidence>
<keyword evidence="8 10" id="KW-0414">Isoprene biosynthesis</keyword>
<feature type="active site" evidence="10 11">
    <location>
        <position position="123"/>
    </location>
</feature>
<dbReference type="NCBIfam" id="TIGR02150">
    <property type="entry name" value="IPP_isom_1"/>
    <property type="match status" value="1"/>
</dbReference>
<comment type="cofactor">
    <cofactor evidence="10">
        <name>Mn(2+)</name>
        <dbReference type="ChEBI" id="CHEBI:29035"/>
    </cofactor>
    <text evidence="10">Binds 1 Mn(2+) ion per subunit.</text>
</comment>
<feature type="binding site" evidence="10">
    <location>
        <position position="41"/>
    </location>
    <ligand>
        <name>Mn(2+)</name>
        <dbReference type="ChEBI" id="CHEBI:29035"/>
    </ligand>
</feature>
<comment type="function">
    <text evidence="10">Catalyzes the 1,3-allylic rearrangement of the homoallylic substrate isopentenyl (IPP) to its highly electrophilic allylic isomer, dimethylallyl diphosphate (DMAPP).</text>
</comment>
<feature type="binding site" evidence="10">
    <location>
        <position position="123"/>
    </location>
    <ligand>
        <name>Mn(2+)</name>
        <dbReference type="ChEBI" id="CHEBI:29035"/>
    </ligand>
</feature>
<dbReference type="GO" id="GO:0050992">
    <property type="term" value="P:dimethylallyl diphosphate biosynthetic process"/>
    <property type="evidence" value="ECO:0007669"/>
    <property type="project" value="UniProtKB-UniRule"/>
</dbReference>